<evidence type="ECO:0000313" key="2">
    <source>
        <dbReference type="Proteomes" id="UP000228561"/>
    </source>
</evidence>
<dbReference type="Proteomes" id="UP000228561">
    <property type="component" value="Unassembled WGS sequence"/>
</dbReference>
<comment type="caution">
    <text evidence="1">The sequence shown here is derived from an EMBL/GenBank/DDBJ whole genome shotgun (WGS) entry which is preliminary data.</text>
</comment>
<evidence type="ECO:0000313" key="1">
    <source>
        <dbReference type="EMBL" id="PIU99778.1"/>
    </source>
</evidence>
<sequence>MTSSDVLAKLFGSSNRVKIIRLFLLNPEKVFEPKNIFLRAKVSRQTGRREILLLKSIGLIRPKSDFVAIAIKGKKEKFKKKRISGLTLNESFPLIIGLKNFILDSALFSRDQLLKKLHKAGRMKLVILSGIFGEENSGAHRIDILVVGDVIKKGILERVIREIESEVGKELVYASFNTQDFLYRLGMYDKFIRDILDYPHEKILNKLGI</sequence>
<dbReference type="EMBL" id="PEVG01000004">
    <property type="protein sequence ID" value="PIU99778.1"/>
    <property type="molecule type" value="Genomic_DNA"/>
</dbReference>
<proteinExistence type="predicted"/>
<organism evidence="1 2">
    <name type="scientific">Candidatus Tagabacteria bacterium CG03_land_8_20_14_0_80_41_22</name>
    <dbReference type="NCBI Taxonomy" id="1975020"/>
    <lineage>
        <taxon>Bacteria</taxon>
        <taxon>Candidatus Tagaibacteriota</taxon>
    </lineage>
</organism>
<name>A0A2M7B9K6_9BACT</name>
<dbReference type="AlphaFoldDB" id="A0A2M7B9K6"/>
<accession>A0A2M7B9K6</accession>
<protein>
    <recommendedName>
        <fullName evidence="3">Transcriptional regulator</fullName>
    </recommendedName>
</protein>
<evidence type="ECO:0008006" key="3">
    <source>
        <dbReference type="Google" id="ProtNLM"/>
    </source>
</evidence>
<gene>
    <name evidence="1" type="ORF">COS58_00535</name>
</gene>
<reference evidence="2" key="1">
    <citation type="submission" date="2017-09" db="EMBL/GenBank/DDBJ databases">
        <title>Depth-based differentiation of microbial function through sediment-hosted aquifers and enrichment of novel symbionts in the deep terrestrial subsurface.</title>
        <authorList>
            <person name="Probst A.J."/>
            <person name="Ladd B."/>
            <person name="Jarett J.K."/>
            <person name="Geller-Mcgrath D.E."/>
            <person name="Sieber C.M.K."/>
            <person name="Emerson J.B."/>
            <person name="Anantharaman K."/>
            <person name="Thomas B.C."/>
            <person name="Malmstrom R."/>
            <person name="Stieglmeier M."/>
            <person name="Klingl A."/>
            <person name="Woyke T."/>
            <person name="Ryan C.M."/>
            <person name="Banfield J.F."/>
        </authorList>
    </citation>
    <scope>NUCLEOTIDE SEQUENCE [LARGE SCALE GENOMIC DNA]</scope>
</reference>